<dbReference type="Proteomes" id="UP000708208">
    <property type="component" value="Unassembled WGS sequence"/>
</dbReference>
<organism evidence="2 3">
    <name type="scientific">Allacma fusca</name>
    <dbReference type="NCBI Taxonomy" id="39272"/>
    <lineage>
        <taxon>Eukaryota</taxon>
        <taxon>Metazoa</taxon>
        <taxon>Ecdysozoa</taxon>
        <taxon>Arthropoda</taxon>
        <taxon>Hexapoda</taxon>
        <taxon>Collembola</taxon>
        <taxon>Symphypleona</taxon>
        <taxon>Sminthuridae</taxon>
        <taxon>Allacma</taxon>
    </lineage>
</organism>
<name>A0A8J2JAF7_9HEXA</name>
<proteinExistence type="predicted"/>
<evidence type="ECO:0000313" key="2">
    <source>
        <dbReference type="EMBL" id="CAG7679795.1"/>
    </source>
</evidence>
<dbReference type="AlphaFoldDB" id="A0A8J2JAF7"/>
<keyword evidence="1" id="KW-0732">Signal</keyword>
<comment type="caution">
    <text evidence="2">The sequence shown here is derived from an EMBL/GenBank/DDBJ whole genome shotgun (WGS) entry which is preliminary data.</text>
</comment>
<keyword evidence="3" id="KW-1185">Reference proteome</keyword>
<evidence type="ECO:0000256" key="1">
    <source>
        <dbReference type="SAM" id="SignalP"/>
    </source>
</evidence>
<protein>
    <submittedName>
        <fullName evidence="2">Uncharacterized protein</fullName>
    </submittedName>
</protein>
<feature type="signal peptide" evidence="1">
    <location>
        <begin position="1"/>
        <end position="20"/>
    </location>
</feature>
<sequence length="356" mass="42366">MSARVVLLVWFYATVRLVDCDQLTKHQPQNGNGQSRHNLWSMKEPRLQVLGVSSDDEGWNYQEVIDKFVNEVQTPTKDLTKILEFRNFTITLEKSVDRMSKTNVTSELKYLADQIFPEMARINKEIRNYEIENELHYYKFLQESQSRFAYLMQKFQKKFEQVRASMEAVSNHVKDDFIILLDTQLQVEENWKNARRLGVILDQDEDYSDHDYTELINRMQWNPQREHQMVQVMVNIVTQFRNIDGLVKELANKIDLVKVENKNTVFMQEYDDVSKKNLEVIQLINENAEFLSGFKVLLDVRLVKLKDILTETTDRFSEDTSRANDLFLELNKLNEIHSRDVTNIRLRKKYIYRTEM</sequence>
<dbReference type="EMBL" id="CAJVCH010015647">
    <property type="protein sequence ID" value="CAG7679795.1"/>
    <property type="molecule type" value="Genomic_DNA"/>
</dbReference>
<reference evidence="2" key="1">
    <citation type="submission" date="2021-06" db="EMBL/GenBank/DDBJ databases">
        <authorList>
            <person name="Hodson N. C."/>
            <person name="Mongue J. A."/>
            <person name="Jaron S. K."/>
        </authorList>
    </citation>
    <scope>NUCLEOTIDE SEQUENCE</scope>
</reference>
<evidence type="ECO:0000313" key="3">
    <source>
        <dbReference type="Proteomes" id="UP000708208"/>
    </source>
</evidence>
<gene>
    <name evidence="2" type="ORF">AFUS01_LOCUS2704</name>
</gene>
<feature type="chain" id="PRO_5035148953" evidence="1">
    <location>
        <begin position="21"/>
        <end position="356"/>
    </location>
</feature>
<accession>A0A8J2JAF7</accession>